<dbReference type="Proteomes" id="UP000008810">
    <property type="component" value="Chromosome 2"/>
</dbReference>
<evidence type="ECO:0000256" key="6">
    <source>
        <dbReference type="SAM" id="MobiDB-lite"/>
    </source>
</evidence>
<dbReference type="Pfam" id="PF02365">
    <property type="entry name" value="NAM"/>
    <property type="match status" value="1"/>
</dbReference>
<evidence type="ECO:0000256" key="4">
    <source>
        <dbReference type="ARBA" id="ARBA00023163"/>
    </source>
</evidence>
<gene>
    <name evidence="8" type="ORF">BRADI_2g20590v3</name>
</gene>
<dbReference type="eggNOG" id="ENOG502R5AX">
    <property type="taxonomic scope" value="Eukaryota"/>
</dbReference>
<dbReference type="Gene3D" id="2.170.150.80">
    <property type="entry name" value="NAC domain"/>
    <property type="match status" value="1"/>
</dbReference>
<dbReference type="EnsemblPlants" id="PNT70962">
    <property type="protein sequence ID" value="PNT70962"/>
    <property type="gene ID" value="BRADI_2g20590v3"/>
</dbReference>
<dbReference type="GO" id="GO:0003677">
    <property type="term" value="F:DNA binding"/>
    <property type="evidence" value="ECO:0007669"/>
    <property type="project" value="UniProtKB-KW"/>
</dbReference>
<dbReference type="InterPro" id="IPR003441">
    <property type="entry name" value="NAC-dom"/>
</dbReference>
<dbReference type="SUPFAM" id="SSF101941">
    <property type="entry name" value="NAC domain"/>
    <property type="match status" value="1"/>
</dbReference>
<dbReference type="PANTHER" id="PTHR31719:SF243">
    <property type="entry name" value="NAC DOMAIN-CONTAINING PROTEIN"/>
    <property type="match status" value="1"/>
</dbReference>
<dbReference type="Gramene" id="PNT70962">
    <property type="protein sequence ID" value="PNT70962"/>
    <property type="gene ID" value="BRADI_2g20590v3"/>
</dbReference>
<dbReference type="PANTHER" id="PTHR31719">
    <property type="entry name" value="NAC TRANSCRIPTION FACTOR 56"/>
    <property type="match status" value="1"/>
</dbReference>
<name>I1HHW6_BRADI</name>
<dbReference type="InterPro" id="IPR036093">
    <property type="entry name" value="NAC_dom_sf"/>
</dbReference>
<accession>I1HHW6</accession>
<evidence type="ECO:0000313" key="9">
    <source>
        <dbReference type="EnsemblPlants" id="PNT70962"/>
    </source>
</evidence>
<keyword evidence="4" id="KW-0804">Transcription</keyword>
<feature type="region of interest" description="Disordered" evidence="6">
    <location>
        <begin position="249"/>
        <end position="278"/>
    </location>
</feature>
<evidence type="ECO:0000256" key="5">
    <source>
        <dbReference type="ARBA" id="ARBA00023242"/>
    </source>
</evidence>
<dbReference type="OMA" id="QMHINVA"/>
<dbReference type="AlphaFoldDB" id="I1HHW6"/>
<keyword evidence="3" id="KW-0238">DNA-binding</keyword>
<evidence type="ECO:0000256" key="2">
    <source>
        <dbReference type="ARBA" id="ARBA00023015"/>
    </source>
</evidence>
<dbReference type="PROSITE" id="PS51005">
    <property type="entry name" value="NAC"/>
    <property type="match status" value="1"/>
</dbReference>
<evidence type="ECO:0000313" key="8">
    <source>
        <dbReference type="EMBL" id="PNT70962.1"/>
    </source>
</evidence>
<dbReference type="EMBL" id="CM000881">
    <property type="protein sequence ID" value="PNT70962.1"/>
    <property type="molecule type" value="Genomic_DNA"/>
</dbReference>
<evidence type="ECO:0000313" key="10">
    <source>
        <dbReference type="Proteomes" id="UP000008810"/>
    </source>
</evidence>
<evidence type="ECO:0000256" key="3">
    <source>
        <dbReference type="ARBA" id="ARBA00023125"/>
    </source>
</evidence>
<keyword evidence="5" id="KW-0539">Nucleus</keyword>
<sequence length="340" mass="37274">MSSPPHEPAAVLHPGISFTPEDDEVITRCLRFKAAGEPLPPPCAQFVHDADVYAADPAKLVANFIPASARTGESKSWYFFCYPKAKSTRGSRKSRTIGEGEGTWHSEYRKDVVDGEGLVVGYRRSFSHETNGGEKSGWLMMEFGFCDDDDNQENQEVSPVLCKVYQTPRKRRSAANSSSSSRSALKRKAEDKISDTGWSARSRRKLVFPSTPTTNPATPPTMGATETPEDLLPETPALFMTDDHSRSLLSCNSYDDDDDDDNNNNNTTLTPVADESPPVQSVLQAETTWTLDQSFFSPHHAGPSAEISDGMALLLPWADRASPSCTPYAETSLAPLPFQC</sequence>
<feature type="compositionally biased region" description="Low complexity" evidence="6">
    <location>
        <begin position="174"/>
        <end position="183"/>
    </location>
</feature>
<protein>
    <recommendedName>
        <fullName evidence="7">NAC domain-containing protein</fullName>
    </recommendedName>
</protein>
<keyword evidence="2" id="KW-0805">Transcription regulation</keyword>
<reference evidence="8 9" key="1">
    <citation type="journal article" date="2010" name="Nature">
        <title>Genome sequencing and analysis of the model grass Brachypodium distachyon.</title>
        <authorList>
            <consortium name="International Brachypodium Initiative"/>
        </authorList>
    </citation>
    <scope>NUCLEOTIDE SEQUENCE [LARGE SCALE GENOMIC DNA]</scope>
    <source>
        <strain evidence="8 9">Bd21</strain>
    </source>
</reference>
<dbReference type="STRING" id="15368.I1HHW6"/>
<reference evidence="8" key="2">
    <citation type="submission" date="2017-06" db="EMBL/GenBank/DDBJ databases">
        <title>WGS assembly of Brachypodium distachyon.</title>
        <authorList>
            <consortium name="The International Brachypodium Initiative"/>
            <person name="Lucas S."/>
            <person name="Harmon-Smith M."/>
            <person name="Lail K."/>
            <person name="Tice H."/>
            <person name="Grimwood J."/>
            <person name="Bruce D."/>
            <person name="Barry K."/>
            <person name="Shu S."/>
            <person name="Lindquist E."/>
            <person name="Wang M."/>
            <person name="Pitluck S."/>
            <person name="Vogel J.P."/>
            <person name="Garvin D.F."/>
            <person name="Mockler T.C."/>
            <person name="Schmutz J."/>
            <person name="Rokhsar D."/>
            <person name="Bevan M.W."/>
        </authorList>
    </citation>
    <scope>NUCLEOTIDE SEQUENCE</scope>
    <source>
        <strain evidence="8">Bd21</strain>
    </source>
</reference>
<dbReference type="InParanoid" id="I1HHW6"/>
<proteinExistence type="predicted"/>
<comment type="subcellular location">
    <subcellularLocation>
        <location evidence="1">Nucleus</location>
    </subcellularLocation>
</comment>
<reference evidence="9" key="3">
    <citation type="submission" date="2018-08" db="UniProtKB">
        <authorList>
            <consortium name="EnsemblPlants"/>
        </authorList>
    </citation>
    <scope>IDENTIFICATION</scope>
    <source>
        <strain evidence="9">cv. Bd21</strain>
    </source>
</reference>
<organism evidence="9">
    <name type="scientific">Brachypodium distachyon</name>
    <name type="common">Purple false brome</name>
    <name type="synonym">Trachynia distachya</name>
    <dbReference type="NCBI Taxonomy" id="15368"/>
    <lineage>
        <taxon>Eukaryota</taxon>
        <taxon>Viridiplantae</taxon>
        <taxon>Streptophyta</taxon>
        <taxon>Embryophyta</taxon>
        <taxon>Tracheophyta</taxon>
        <taxon>Spermatophyta</taxon>
        <taxon>Magnoliopsida</taxon>
        <taxon>Liliopsida</taxon>
        <taxon>Poales</taxon>
        <taxon>Poaceae</taxon>
        <taxon>BOP clade</taxon>
        <taxon>Pooideae</taxon>
        <taxon>Stipodae</taxon>
        <taxon>Brachypodieae</taxon>
        <taxon>Brachypodium</taxon>
    </lineage>
</organism>
<dbReference type="HOGENOM" id="CLU_817224_0_0_1"/>
<feature type="domain" description="NAC" evidence="7">
    <location>
        <begin position="12"/>
        <end position="167"/>
    </location>
</feature>
<dbReference type="GO" id="GO:0006355">
    <property type="term" value="P:regulation of DNA-templated transcription"/>
    <property type="evidence" value="ECO:0007669"/>
    <property type="project" value="InterPro"/>
</dbReference>
<keyword evidence="10" id="KW-1185">Reference proteome</keyword>
<feature type="region of interest" description="Disordered" evidence="6">
    <location>
        <begin position="168"/>
        <end position="230"/>
    </location>
</feature>
<evidence type="ECO:0000259" key="7">
    <source>
        <dbReference type="PROSITE" id="PS51005"/>
    </source>
</evidence>
<dbReference type="GO" id="GO:0005634">
    <property type="term" value="C:nucleus"/>
    <property type="evidence" value="ECO:0007669"/>
    <property type="project" value="UniProtKB-SubCell"/>
</dbReference>
<dbReference type="OrthoDB" id="655155at2759"/>
<evidence type="ECO:0000256" key="1">
    <source>
        <dbReference type="ARBA" id="ARBA00004123"/>
    </source>
</evidence>